<dbReference type="InterPro" id="IPR023393">
    <property type="entry name" value="START-like_dom_sf"/>
</dbReference>
<organism evidence="3 4">
    <name type="scientific">Pseudomonas oryzihabitans</name>
    <dbReference type="NCBI Taxonomy" id="47885"/>
    <lineage>
        <taxon>Bacteria</taxon>
        <taxon>Pseudomonadati</taxon>
        <taxon>Pseudomonadota</taxon>
        <taxon>Gammaproteobacteria</taxon>
        <taxon>Pseudomonadales</taxon>
        <taxon>Pseudomonadaceae</taxon>
        <taxon>Pseudomonas</taxon>
    </lineage>
</organism>
<dbReference type="EMBL" id="JAVJAF010000001">
    <property type="protein sequence ID" value="MDR6232836.1"/>
    <property type="molecule type" value="Genomic_DNA"/>
</dbReference>
<reference evidence="3" key="1">
    <citation type="submission" date="2023-08" db="EMBL/GenBank/DDBJ databases">
        <title>Functional and genomic diversity of the sorghum phyllosphere microbiome.</title>
        <authorList>
            <person name="Shade A."/>
        </authorList>
    </citation>
    <scope>NUCLEOTIDE SEQUENCE</scope>
    <source>
        <strain evidence="3">SORGH_AS_0201</strain>
    </source>
</reference>
<evidence type="ECO:0000313" key="4">
    <source>
        <dbReference type="Proteomes" id="UP001268036"/>
    </source>
</evidence>
<comment type="similarity">
    <text evidence="1">Belongs to the AHA1 family.</text>
</comment>
<dbReference type="InterPro" id="IPR013538">
    <property type="entry name" value="ASHA1/2-like_C"/>
</dbReference>
<feature type="domain" description="Activator of Hsp90 ATPase homologue 1/2-like C-terminal" evidence="2">
    <location>
        <begin position="12"/>
        <end position="131"/>
    </location>
</feature>
<sequence length="133" mass="14781">MIRLQHAIKVAAPRATLYHALTDLDEMAAWHLGDVAGAITPGEVLTLRPKPGLHFAFRTEALELNTRLVQTEVEGPSHSAGRTLIFQLADLDDGHTLVELTHGEWDESDSHLPLCNTHWGYVLHRLKAHVEKA</sequence>
<proteinExistence type="inferred from homology"/>
<evidence type="ECO:0000259" key="2">
    <source>
        <dbReference type="Pfam" id="PF08327"/>
    </source>
</evidence>
<gene>
    <name evidence="3" type="ORF">QE440_000577</name>
</gene>
<evidence type="ECO:0000256" key="1">
    <source>
        <dbReference type="ARBA" id="ARBA00006817"/>
    </source>
</evidence>
<name>A0AAJ2BKC3_9PSED</name>
<dbReference type="AlphaFoldDB" id="A0AAJ2BKC3"/>
<dbReference type="CDD" id="cd07814">
    <property type="entry name" value="SRPBCC_CalC_Aha1-like"/>
    <property type="match status" value="1"/>
</dbReference>
<dbReference type="SUPFAM" id="SSF55961">
    <property type="entry name" value="Bet v1-like"/>
    <property type="match status" value="1"/>
</dbReference>
<dbReference type="Pfam" id="PF08327">
    <property type="entry name" value="AHSA1"/>
    <property type="match status" value="1"/>
</dbReference>
<dbReference type="Proteomes" id="UP001268036">
    <property type="component" value="Unassembled WGS sequence"/>
</dbReference>
<comment type="caution">
    <text evidence="3">The sequence shown here is derived from an EMBL/GenBank/DDBJ whole genome shotgun (WGS) entry which is preliminary data.</text>
</comment>
<protein>
    <submittedName>
        <fullName evidence="3">Uncharacterized protein YndB with AHSA1/START domain</fullName>
    </submittedName>
</protein>
<dbReference type="Gene3D" id="3.30.530.20">
    <property type="match status" value="1"/>
</dbReference>
<dbReference type="RefSeq" id="WP_167509185.1">
    <property type="nucleotide sequence ID" value="NZ_CP021645.1"/>
</dbReference>
<evidence type="ECO:0000313" key="3">
    <source>
        <dbReference type="EMBL" id="MDR6232836.1"/>
    </source>
</evidence>
<accession>A0AAJ2BKC3</accession>